<proteinExistence type="predicted"/>
<evidence type="ECO:0008006" key="4">
    <source>
        <dbReference type="Google" id="ProtNLM"/>
    </source>
</evidence>
<comment type="caution">
    <text evidence="2">The sequence shown here is derived from an EMBL/GenBank/DDBJ whole genome shotgun (WGS) entry which is preliminary data.</text>
</comment>
<dbReference type="Proteomes" id="UP000607197">
    <property type="component" value="Unassembled WGS sequence"/>
</dbReference>
<organism evidence="2 3">
    <name type="scientific">Halocalculus aciditolerans</name>
    <dbReference type="NCBI Taxonomy" id="1383812"/>
    <lineage>
        <taxon>Archaea</taxon>
        <taxon>Methanobacteriati</taxon>
        <taxon>Methanobacteriota</taxon>
        <taxon>Stenosarchaea group</taxon>
        <taxon>Halobacteria</taxon>
        <taxon>Halobacteriales</taxon>
        <taxon>Halobacteriaceae</taxon>
        <taxon>Halocalculus</taxon>
    </lineage>
</organism>
<name>A0A830FKQ0_9EURY</name>
<accession>A0A830FKQ0</accession>
<reference evidence="2" key="2">
    <citation type="submission" date="2020-09" db="EMBL/GenBank/DDBJ databases">
        <authorList>
            <person name="Sun Q."/>
            <person name="Ohkuma M."/>
        </authorList>
    </citation>
    <scope>NUCLEOTIDE SEQUENCE</scope>
    <source>
        <strain evidence="2">JCM 19596</strain>
    </source>
</reference>
<evidence type="ECO:0000313" key="2">
    <source>
        <dbReference type="EMBL" id="GGL55918.1"/>
    </source>
</evidence>
<evidence type="ECO:0000313" key="3">
    <source>
        <dbReference type="Proteomes" id="UP000607197"/>
    </source>
</evidence>
<dbReference type="Gene3D" id="3.10.310.40">
    <property type="match status" value="1"/>
</dbReference>
<sequence>MNKDRLIELGLLVALLATIRYWRKREASLRASLTVSREWTAPAAAERPTDDGASAEAARLLDTRPEDLPERVAALTGKVDELTNDLERARANWAARWWTARQGSLDEPFVAVVDLSDGELADAKALTKAAPEGVAGVAIVVAGDGTLAVAVTGGLDHAASDVAKEVAQAAGGNAGGTGQMATGGGDAARLPDAAETVAARLRDELDARETASADSAGDGADGDGEADADDGVDEAADGDGASEADEGDDVDA</sequence>
<evidence type="ECO:0000256" key="1">
    <source>
        <dbReference type="SAM" id="MobiDB-lite"/>
    </source>
</evidence>
<gene>
    <name evidence="2" type="ORF">GCM10009039_12630</name>
</gene>
<reference evidence="2" key="1">
    <citation type="journal article" date="2014" name="Int. J. Syst. Evol. Microbiol.">
        <title>Complete genome sequence of Corynebacterium casei LMG S-19264T (=DSM 44701T), isolated from a smear-ripened cheese.</title>
        <authorList>
            <consortium name="US DOE Joint Genome Institute (JGI-PGF)"/>
            <person name="Walter F."/>
            <person name="Albersmeier A."/>
            <person name="Kalinowski J."/>
            <person name="Ruckert C."/>
        </authorList>
    </citation>
    <scope>NUCLEOTIDE SEQUENCE</scope>
    <source>
        <strain evidence="2">JCM 19596</strain>
    </source>
</reference>
<feature type="region of interest" description="Disordered" evidence="1">
    <location>
        <begin position="203"/>
        <end position="252"/>
    </location>
</feature>
<protein>
    <recommendedName>
        <fullName evidence="4">Alanyl-tRNA synthetase</fullName>
    </recommendedName>
</protein>
<dbReference type="AlphaFoldDB" id="A0A830FKQ0"/>
<feature type="compositionally biased region" description="Acidic residues" evidence="1">
    <location>
        <begin position="220"/>
        <end position="252"/>
    </location>
</feature>
<dbReference type="EMBL" id="BMPG01000001">
    <property type="protein sequence ID" value="GGL55918.1"/>
    <property type="molecule type" value="Genomic_DNA"/>
</dbReference>
<keyword evidence="3" id="KW-1185">Reference proteome</keyword>
<dbReference type="RefSeq" id="WP_188976959.1">
    <property type="nucleotide sequence ID" value="NZ_BMPG01000001.1"/>
</dbReference>